<sequence length="486" mass="56007">MGQAKPSIPSSSEKLLGDLIALRKFGNLLLQETSSVDSTEIEKKVGEKTLQEQEQLVDKIFKQTLDDIINQTFNKIRAVLNPQVISVFLFSKDGCIEKYKTWGKDCDNQEIENGWLKDEKYERGQSFSGKATQGDPYGEPHFSNNLDTDIDKLLYGEYYQEKLGFLKCGISVPLDSYYRTFGTIEVLNKLDSKSQQADENSCYSQEEVFELTLIGGHLGKAISRVRKKQEEIVIAQITQILVNPNKYNYNNAAEIYQSIIKQLVSKLTPYKACILRFLEGDRLPVFETASTYDIKMTERRNEIRKIGEGMVGKVAETGQYMIKHIDENPDDFRNREWITKQKLKSFICFPLSIQGEVVGTLSLFTGYKHIFTSGDLDFVTNFSRLLAAYKIGLNEEIKVMKDHNNSEQYIEEQFTKFQAEITKLRQAYLNKYVWFEDGEVLDSDDDEITLIKRVYTDHPDKQSQPLFIEKVTDENLEPEIWCSRPL</sequence>
<organism evidence="2 3">
    <name type="scientific">Aphanothece sacrum FPU1</name>
    <dbReference type="NCBI Taxonomy" id="1920663"/>
    <lineage>
        <taxon>Bacteria</taxon>
        <taxon>Bacillati</taxon>
        <taxon>Cyanobacteriota</taxon>
        <taxon>Cyanophyceae</taxon>
        <taxon>Oscillatoriophycideae</taxon>
        <taxon>Chroococcales</taxon>
        <taxon>Aphanothecaceae</taxon>
        <taxon>Aphanothece</taxon>
    </lineage>
</organism>
<dbReference type="InterPro" id="IPR003018">
    <property type="entry name" value="GAF"/>
</dbReference>
<dbReference type="RefSeq" id="WP_172957411.1">
    <property type="nucleotide sequence ID" value="NZ_BDQK01000013.1"/>
</dbReference>
<dbReference type="InterPro" id="IPR029016">
    <property type="entry name" value="GAF-like_dom_sf"/>
</dbReference>
<evidence type="ECO:0000313" key="2">
    <source>
        <dbReference type="EMBL" id="GBF81247.1"/>
    </source>
</evidence>
<feature type="domain" description="GAF" evidence="1">
    <location>
        <begin position="64"/>
        <end position="232"/>
    </location>
</feature>
<comment type="caution">
    <text evidence="2">The sequence shown here is derived from an EMBL/GenBank/DDBJ whole genome shotgun (WGS) entry which is preliminary data.</text>
</comment>
<protein>
    <recommendedName>
        <fullName evidence="1">GAF domain-containing protein</fullName>
    </recommendedName>
</protein>
<reference evidence="3" key="1">
    <citation type="submission" date="2017-05" db="EMBL/GenBank/DDBJ databases">
        <title>Physiological properties and genetic analysis related to exopolysaccharide production of fresh-water unicellular cyanobacterium Aphanothece sacrum, Suizenji Nori, that has been cultured as a food source in Japan.</title>
        <authorList>
            <person name="Kanesaki Y."/>
            <person name="Yoshikawa S."/>
            <person name="Ohki K."/>
        </authorList>
    </citation>
    <scope>NUCLEOTIDE SEQUENCE [LARGE SCALE GENOMIC DNA]</scope>
    <source>
        <strain evidence="3">FPU1</strain>
    </source>
</reference>
<keyword evidence="3" id="KW-1185">Reference proteome</keyword>
<evidence type="ECO:0000259" key="1">
    <source>
        <dbReference type="SMART" id="SM00065"/>
    </source>
</evidence>
<gene>
    <name evidence="2" type="ORF">AsFPU1_2659</name>
</gene>
<dbReference type="AlphaFoldDB" id="A0A401IIY3"/>
<evidence type="ECO:0000313" key="3">
    <source>
        <dbReference type="Proteomes" id="UP000287247"/>
    </source>
</evidence>
<dbReference type="Proteomes" id="UP000287247">
    <property type="component" value="Unassembled WGS sequence"/>
</dbReference>
<dbReference type="SUPFAM" id="SSF55781">
    <property type="entry name" value="GAF domain-like"/>
    <property type="match status" value="2"/>
</dbReference>
<accession>A0A401IIY3</accession>
<proteinExistence type="predicted"/>
<feature type="domain" description="GAF" evidence="1">
    <location>
        <begin position="251"/>
        <end position="398"/>
    </location>
</feature>
<dbReference type="SMART" id="SM00065">
    <property type="entry name" value="GAF"/>
    <property type="match status" value="2"/>
</dbReference>
<dbReference type="Gene3D" id="3.30.450.40">
    <property type="match status" value="2"/>
</dbReference>
<name>A0A401IIY3_APHSA</name>
<dbReference type="EMBL" id="BDQK01000013">
    <property type="protein sequence ID" value="GBF81247.1"/>
    <property type="molecule type" value="Genomic_DNA"/>
</dbReference>
<dbReference type="Pfam" id="PF13185">
    <property type="entry name" value="GAF_2"/>
    <property type="match status" value="1"/>
</dbReference>